<organism evidence="2 3">
    <name type="scientific">Intestinimonas massiliensis</name>
    <name type="common">ex Afouda et al. 2020</name>
    <dbReference type="NCBI Taxonomy" id="1673721"/>
    <lineage>
        <taxon>Bacteria</taxon>
        <taxon>Bacillati</taxon>
        <taxon>Bacillota</taxon>
        <taxon>Clostridia</taxon>
        <taxon>Eubacteriales</taxon>
        <taxon>Intestinimonas</taxon>
    </lineage>
</organism>
<sequence>MATGVEELVDMLFAMIDEAKSVPLSSEKCIIERDRALDLLDDIKAQFPMEFGEAKKLLAARADYIASAKREADLIRKQAEDRAKQLLDEDELMAQARQKANGIIKVAEERSRELRRAANEYCEDALRRTEEAVSEAHEEIKRSRARFRAAAGAAGGAAAAQGRAVYDAEAEQ</sequence>
<proteinExistence type="predicted"/>
<gene>
    <name evidence="2" type="ORF">NE579_08920</name>
</gene>
<evidence type="ECO:0000256" key="1">
    <source>
        <dbReference type="SAM" id="Coils"/>
    </source>
</evidence>
<protein>
    <recommendedName>
        <fullName evidence="4">ATPase</fullName>
    </recommendedName>
</protein>
<dbReference type="RefSeq" id="WP_256303997.1">
    <property type="nucleotide sequence ID" value="NZ_JANFYS010000016.1"/>
</dbReference>
<evidence type="ECO:0008006" key="4">
    <source>
        <dbReference type="Google" id="ProtNLM"/>
    </source>
</evidence>
<evidence type="ECO:0000313" key="3">
    <source>
        <dbReference type="Proteomes" id="UP001204562"/>
    </source>
</evidence>
<reference evidence="2" key="1">
    <citation type="submission" date="2022-06" db="EMBL/GenBank/DDBJ databases">
        <title>Isolation of gut microbiota from human fecal samples.</title>
        <authorList>
            <person name="Pamer E.G."/>
            <person name="Barat B."/>
            <person name="Waligurski E."/>
            <person name="Medina S."/>
            <person name="Paddock L."/>
            <person name="Mostad J."/>
        </authorList>
    </citation>
    <scope>NUCLEOTIDE SEQUENCE</scope>
    <source>
        <strain evidence="2">DFI.9.91</strain>
    </source>
</reference>
<comment type="caution">
    <text evidence="2">The sequence shown here is derived from an EMBL/GenBank/DDBJ whole genome shotgun (WGS) entry which is preliminary data.</text>
</comment>
<dbReference type="Proteomes" id="UP001204562">
    <property type="component" value="Unassembled WGS sequence"/>
</dbReference>
<evidence type="ECO:0000313" key="2">
    <source>
        <dbReference type="EMBL" id="MCQ4770584.1"/>
    </source>
</evidence>
<dbReference type="AlphaFoldDB" id="A0AAW5JT65"/>
<feature type="coiled-coil region" evidence="1">
    <location>
        <begin position="69"/>
        <end position="146"/>
    </location>
</feature>
<accession>A0AAW5JT65</accession>
<keyword evidence="1" id="KW-0175">Coiled coil</keyword>
<dbReference type="EMBL" id="JANFYS010000016">
    <property type="protein sequence ID" value="MCQ4770584.1"/>
    <property type="molecule type" value="Genomic_DNA"/>
</dbReference>
<name>A0AAW5JT65_9FIRM</name>